<gene>
    <name evidence="3" type="ORF">QVH07_05415</name>
</gene>
<protein>
    <submittedName>
        <fullName evidence="3">Sialate O-acetylesterase</fullName>
    </submittedName>
</protein>
<dbReference type="PANTHER" id="PTHR22901">
    <property type="entry name" value="SIALATE O-ACETYLESTERASE"/>
    <property type="match status" value="1"/>
</dbReference>
<keyword evidence="4" id="KW-1185">Reference proteome</keyword>
<feature type="domain" description="Sialate O-acetylesterase" evidence="2">
    <location>
        <begin position="401"/>
        <end position="511"/>
    </location>
</feature>
<dbReference type="Pfam" id="PF03629">
    <property type="entry name" value="SASA"/>
    <property type="match status" value="1"/>
</dbReference>
<name>A0ABT7YAP3_9BACT</name>
<sequence>MKRSLFLHLFILILWSGCEPISYDSEVHLPRLISDGMVIQRGEVVKIWGKGGPGEKIRVALAGTVASGTVKEDSTWKIELPEFEAGGPFQLQINKEIVSDVYIGEVWLAGGQSNMEWPLAAGVIGAEEEIASGGIESVRFFKVPKDYGIEKETDVSGGEWKIANPQNMPDFSAVAWFFAKRNHLEKEVPVGIIESNWGGTPAEGWTEAEALAKLSGAYSEEAQEIVESPELLGAEIEANEKRREIRDLLVQRPDSLAAREAASLDYNDTNWKRINLPADNPLEHIAWVRKKFSLNTKEGNTLVFPNVGQGSFVFLNGKLLHHHNEVGVGMPPIEIPSDLVNVGQNVLTIRTYNTWNNRPSVGAPDGMYIQSGTNKVSLEGSWTYSNDIVEPQLPNVEWLNWKPSLMYNAMIHPLINYGIRGVIWYQGESNAGRHDEYQELFSAMIQNWREKWELGDFPFLFVQLANWLERKELQPDSDWAHLREAQRQTLALPNTGMAVTIDIGEAEDIHPRNKKDVGERLWLQARTISFEEEILDQGPEVSNWERRPDGILLTFVSTGDGLQLESGEEVKGFIVSQDGESFELASAKILSENQVLIVVESPQNIQEIRYAWADNPEVNLQNHIGLPAVPFRLLLEEEKAD</sequence>
<evidence type="ECO:0000313" key="3">
    <source>
        <dbReference type="EMBL" id="MDN3203573.1"/>
    </source>
</evidence>
<accession>A0ABT7YAP3</accession>
<proteinExistence type="predicted"/>
<evidence type="ECO:0000259" key="2">
    <source>
        <dbReference type="Pfam" id="PF03629"/>
    </source>
</evidence>
<organism evidence="3 4">
    <name type="scientific">Algoriphagus sediminis</name>
    <dbReference type="NCBI Taxonomy" id="3057113"/>
    <lineage>
        <taxon>Bacteria</taxon>
        <taxon>Pseudomonadati</taxon>
        <taxon>Bacteroidota</taxon>
        <taxon>Cytophagia</taxon>
        <taxon>Cytophagales</taxon>
        <taxon>Cyclobacteriaceae</taxon>
        <taxon>Algoriphagus</taxon>
    </lineage>
</organism>
<keyword evidence="1" id="KW-0378">Hydrolase</keyword>
<dbReference type="RefSeq" id="WP_289999133.1">
    <property type="nucleotide sequence ID" value="NZ_JAUEPH010000002.1"/>
</dbReference>
<evidence type="ECO:0000256" key="1">
    <source>
        <dbReference type="ARBA" id="ARBA00022801"/>
    </source>
</evidence>
<dbReference type="InterPro" id="IPR008979">
    <property type="entry name" value="Galactose-bd-like_sf"/>
</dbReference>
<dbReference type="Proteomes" id="UP001171916">
    <property type="component" value="Unassembled WGS sequence"/>
</dbReference>
<reference evidence="3" key="1">
    <citation type="submission" date="2023-06" db="EMBL/GenBank/DDBJ databases">
        <title>Robiginitalea aurantiacus sp. nov. and Algoriphagus sediminis sp. nov., isolated from coastal sediment.</title>
        <authorList>
            <person name="Zhou Z.Y."/>
            <person name="An J."/>
            <person name="Jia Y.W."/>
            <person name="Du Z.J."/>
        </authorList>
    </citation>
    <scope>NUCLEOTIDE SEQUENCE</scope>
    <source>
        <strain evidence="3">C2-7</strain>
    </source>
</reference>
<comment type="caution">
    <text evidence="3">The sequence shown here is derived from an EMBL/GenBank/DDBJ whole genome shotgun (WGS) entry which is preliminary data.</text>
</comment>
<dbReference type="InterPro" id="IPR039329">
    <property type="entry name" value="SIAE"/>
</dbReference>
<dbReference type="PANTHER" id="PTHR22901:SF0">
    <property type="entry name" value="SIALATE O-ACETYLESTERASE"/>
    <property type="match status" value="1"/>
</dbReference>
<dbReference type="Gene3D" id="3.40.50.1110">
    <property type="entry name" value="SGNH hydrolase"/>
    <property type="match status" value="1"/>
</dbReference>
<evidence type="ECO:0000313" key="4">
    <source>
        <dbReference type="Proteomes" id="UP001171916"/>
    </source>
</evidence>
<dbReference type="EMBL" id="JAUEPH010000002">
    <property type="protein sequence ID" value="MDN3203573.1"/>
    <property type="molecule type" value="Genomic_DNA"/>
</dbReference>
<dbReference type="SUPFAM" id="SSF52266">
    <property type="entry name" value="SGNH hydrolase"/>
    <property type="match status" value="1"/>
</dbReference>
<dbReference type="SUPFAM" id="SSF49785">
    <property type="entry name" value="Galactose-binding domain-like"/>
    <property type="match status" value="1"/>
</dbReference>
<dbReference type="InterPro" id="IPR036514">
    <property type="entry name" value="SGNH_hydro_sf"/>
</dbReference>
<dbReference type="Gene3D" id="2.60.120.260">
    <property type="entry name" value="Galactose-binding domain-like"/>
    <property type="match status" value="1"/>
</dbReference>
<dbReference type="InterPro" id="IPR005181">
    <property type="entry name" value="SASA"/>
</dbReference>
<dbReference type="PROSITE" id="PS51257">
    <property type="entry name" value="PROKAR_LIPOPROTEIN"/>
    <property type="match status" value="1"/>
</dbReference>